<dbReference type="PANTHER" id="PTHR22911:SF135">
    <property type="entry name" value="BLR4310 PROTEIN"/>
    <property type="match status" value="1"/>
</dbReference>
<feature type="transmembrane region" description="Helical" evidence="1">
    <location>
        <begin position="240"/>
        <end position="258"/>
    </location>
</feature>
<sequence length="306" mass="32439">MPLSPNMRAALFMTVSMAGFTVNDAITKYVSDAMNMGQVMLIRGAFATLLIALLAWRHGALADMRQALQPLVLLRVACEAMATITFLVALAHLPIANVSAVLQALPLAVTMGAALFYGETVGWRRWLSIAVGFVGVAIIVRPGLEGFSVYSLSVLVCVGFCTVRDLATKRIPENIPTLLVSTMTAAAVTLCGVVLVQPMGGWSPPAAHDLVMIALAAGLLLVGYQFIIRAMRSGDVSFVAPFRYSSLVFAILLGFLVFGDVPDLPMTVGSLIVVSSGLYMLYRERVVGRSKAASESVGPGMTPDGL</sequence>
<organism evidence="3 4">
    <name type="scientific">Mesorhizobium marinum</name>
    <dbReference type="NCBI Taxonomy" id="3228790"/>
    <lineage>
        <taxon>Bacteria</taxon>
        <taxon>Pseudomonadati</taxon>
        <taxon>Pseudomonadota</taxon>
        <taxon>Alphaproteobacteria</taxon>
        <taxon>Hyphomicrobiales</taxon>
        <taxon>Phyllobacteriaceae</taxon>
        <taxon>Mesorhizobium</taxon>
    </lineage>
</organism>
<proteinExistence type="predicted"/>
<feature type="domain" description="EamA" evidence="2">
    <location>
        <begin position="8"/>
        <end position="140"/>
    </location>
</feature>
<feature type="transmembrane region" description="Helical" evidence="1">
    <location>
        <begin position="40"/>
        <end position="60"/>
    </location>
</feature>
<dbReference type="Proteomes" id="UP001556196">
    <property type="component" value="Unassembled WGS sequence"/>
</dbReference>
<feature type="transmembrane region" description="Helical" evidence="1">
    <location>
        <begin position="125"/>
        <end position="141"/>
    </location>
</feature>
<keyword evidence="4" id="KW-1185">Reference proteome</keyword>
<dbReference type="PANTHER" id="PTHR22911">
    <property type="entry name" value="ACYL-MALONYL CONDENSING ENZYME-RELATED"/>
    <property type="match status" value="1"/>
</dbReference>
<keyword evidence="1" id="KW-0812">Transmembrane</keyword>
<dbReference type="EMBL" id="JBFOCI010000007">
    <property type="protein sequence ID" value="MEW9808305.1"/>
    <property type="molecule type" value="Genomic_DNA"/>
</dbReference>
<name>A0ABV3R4Q4_9HYPH</name>
<keyword evidence="1" id="KW-1133">Transmembrane helix</keyword>
<gene>
    <name evidence="3" type="ORF">ABUE31_20130</name>
</gene>
<dbReference type="Pfam" id="PF00892">
    <property type="entry name" value="EamA"/>
    <property type="match status" value="2"/>
</dbReference>
<dbReference type="InterPro" id="IPR037185">
    <property type="entry name" value="EmrE-like"/>
</dbReference>
<keyword evidence="1" id="KW-0472">Membrane</keyword>
<reference evidence="3 4" key="1">
    <citation type="submission" date="2024-06" db="EMBL/GenBank/DDBJ databases">
        <authorList>
            <person name="Tuo L."/>
        </authorList>
    </citation>
    <scope>NUCLEOTIDE SEQUENCE [LARGE SCALE GENOMIC DNA]</scope>
    <source>
        <strain evidence="3 4">ZMM04-5</strain>
    </source>
</reference>
<evidence type="ECO:0000313" key="3">
    <source>
        <dbReference type="EMBL" id="MEW9808305.1"/>
    </source>
</evidence>
<comment type="caution">
    <text evidence="3">The sequence shown here is derived from an EMBL/GenBank/DDBJ whole genome shotgun (WGS) entry which is preliminary data.</text>
</comment>
<evidence type="ECO:0000259" key="2">
    <source>
        <dbReference type="Pfam" id="PF00892"/>
    </source>
</evidence>
<evidence type="ECO:0000256" key="1">
    <source>
        <dbReference type="SAM" id="Phobius"/>
    </source>
</evidence>
<feature type="domain" description="EamA" evidence="2">
    <location>
        <begin position="166"/>
        <end position="276"/>
    </location>
</feature>
<evidence type="ECO:0000313" key="4">
    <source>
        <dbReference type="Proteomes" id="UP001556196"/>
    </source>
</evidence>
<protein>
    <submittedName>
        <fullName evidence="3">DMT family transporter</fullName>
    </submittedName>
</protein>
<dbReference type="SUPFAM" id="SSF103481">
    <property type="entry name" value="Multidrug resistance efflux transporter EmrE"/>
    <property type="match status" value="2"/>
</dbReference>
<feature type="transmembrane region" description="Helical" evidence="1">
    <location>
        <begin position="147"/>
        <end position="166"/>
    </location>
</feature>
<feature type="transmembrane region" description="Helical" evidence="1">
    <location>
        <begin position="178"/>
        <end position="198"/>
    </location>
</feature>
<feature type="transmembrane region" description="Helical" evidence="1">
    <location>
        <begin position="72"/>
        <end position="95"/>
    </location>
</feature>
<accession>A0ABV3R4Q4</accession>
<feature type="transmembrane region" description="Helical" evidence="1">
    <location>
        <begin position="101"/>
        <end position="118"/>
    </location>
</feature>
<feature type="transmembrane region" description="Helical" evidence="1">
    <location>
        <begin position="210"/>
        <end position="228"/>
    </location>
</feature>
<feature type="transmembrane region" description="Helical" evidence="1">
    <location>
        <begin position="264"/>
        <end position="282"/>
    </location>
</feature>
<dbReference type="InterPro" id="IPR000620">
    <property type="entry name" value="EamA_dom"/>
</dbReference>
<dbReference type="RefSeq" id="WP_367725526.1">
    <property type="nucleotide sequence ID" value="NZ_JBFOCH010000020.1"/>
</dbReference>